<dbReference type="AlphaFoldDB" id="A0AAV3XQE3"/>
<dbReference type="Proteomes" id="UP001050975">
    <property type="component" value="Unassembled WGS sequence"/>
</dbReference>
<gene>
    <name evidence="1" type="ORF">MiSe_79420</name>
</gene>
<organism evidence="1 2">
    <name type="scientific">Microseira wollei NIES-4236</name>
    <dbReference type="NCBI Taxonomy" id="2530354"/>
    <lineage>
        <taxon>Bacteria</taxon>
        <taxon>Bacillati</taxon>
        <taxon>Cyanobacteriota</taxon>
        <taxon>Cyanophyceae</taxon>
        <taxon>Oscillatoriophycideae</taxon>
        <taxon>Aerosakkonematales</taxon>
        <taxon>Aerosakkonemataceae</taxon>
        <taxon>Microseira</taxon>
    </lineage>
</organism>
<evidence type="ECO:0000313" key="1">
    <source>
        <dbReference type="EMBL" id="GET43121.1"/>
    </source>
</evidence>
<evidence type="ECO:0000313" key="2">
    <source>
        <dbReference type="Proteomes" id="UP001050975"/>
    </source>
</evidence>
<sequence>MSWFINWFDWFAKNTSEGEHKITAEDVARIVREFNKCLPRIHGIPEVLEEITFEEAISYFQSDRPGNANVKKGAIICQDHPEGQFLAQVFLDRQNNLICRPNGIPYGCQMVAKKLDKKLSDILEDRELIAFELKPRKSGGYEFPFPQDIVLEFGEWVRNVVQIPQVIPIITYEETIKYFITDRPKDTRIRKGAILRQPHPQGYHLAQVFLDKNNQIVLSPNGVPYGRQLVARELDEELLDIFGNKKLIIVE</sequence>
<dbReference type="EMBL" id="BLAY01000201">
    <property type="protein sequence ID" value="GET43121.1"/>
    <property type="molecule type" value="Genomic_DNA"/>
</dbReference>
<comment type="caution">
    <text evidence="1">The sequence shown here is derived from an EMBL/GenBank/DDBJ whole genome shotgun (WGS) entry which is preliminary data.</text>
</comment>
<keyword evidence="2" id="KW-1185">Reference proteome</keyword>
<dbReference type="RefSeq" id="WP_226591602.1">
    <property type="nucleotide sequence ID" value="NZ_BLAY01000201.1"/>
</dbReference>
<accession>A0AAV3XQE3</accession>
<name>A0AAV3XQE3_9CYAN</name>
<protein>
    <submittedName>
        <fullName evidence="1">Uncharacterized protein</fullName>
    </submittedName>
</protein>
<reference evidence="1" key="1">
    <citation type="submission" date="2019-10" db="EMBL/GenBank/DDBJ databases">
        <title>Draft genome sequece of Microseira wollei NIES-4236.</title>
        <authorList>
            <person name="Yamaguchi H."/>
            <person name="Suzuki S."/>
            <person name="Kawachi M."/>
        </authorList>
    </citation>
    <scope>NUCLEOTIDE SEQUENCE</scope>
    <source>
        <strain evidence="1">NIES-4236</strain>
    </source>
</reference>
<proteinExistence type="predicted"/>